<name>A0AAD7AMU8_9AGAR</name>
<feature type="region of interest" description="Disordered" evidence="1">
    <location>
        <begin position="36"/>
        <end position="90"/>
    </location>
</feature>
<keyword evidence="2" id="KW-0812">Transmembrane</keyword>
<reference evidence="3" key="1">
    <citation type="submission" date="2023-03" db="EMBL/GenBank/DDBJ databases">
        <title>Massive genome expansion in bonnet fungi (Mycena s.s.) driven by repeated elements and novel gene families across ecological guilds.</title>
        <authorList>
            <consortium name="Lawrence Berkeley National Laboratory"/>
            <person name="Harder C.B."/>
            <person name="Miyauchi S."/>
            <person name="Viragh M."/>
            <person name="Kuo A."/>
            <person name="Thoen E."/>
            <person name="Andreopoulos B."/>
            <person name="Lu D."/>
            <person name="Skrede I."/>
            <person name="Drula E."/>
            <person name="Henrissat B."/>
            <person name="Morin E."/>
            <person name="Kohler A."/>
            <person name="Barry K."/>
            <person name="LaButti K."/>
            <person name="Morin E."/>
            <person name="Salamov A."/>
            <person name="Lipzen A."/>
            <person name="Mereny Z."/>
            <person name="Hegedus B."/>
            <person name="Baldrian P."/>
            <person name="Stursova M."/>
            <person name="Weitz H."/>
            <person name="Taylor A."/>
            <person name="Grigoriev I.V."/>
            <person name="Nagy L.G."/>
            <person name="Martin F."/>
            <person name="Kauserud H."/>
        </authorList>
    </citation>
    <scope>NUCLEOTIDE SEQUENCE</scope>
    <source>
        <strain evidence="3">CBHHK002</strain>
    </source>
</reference>
<comment type="caution">
    <text evidence="3">The sequence shown here is derived from an EMBL/GenBank/DDBJ whole genome shotgun (WGS) entry which is preliminary data.</text>
</comment>
<feature type="compositionally biased region" description="Basic and acidic residues" evidence="1">
    <location>
        <begin position="141"/>
        <end position="152"/>
    </location>
</feature>
<keyword evidence="4" id="KW-1185">Reference proteome</keyword>
<protein>
    <submittedName>
        <fullName evidence="3">Uncharacterized protein</fullName>
    </submittedName>
</protein>
<keyword evidence="2" id="KW-0472">Membrane</keyword>
<feature type="region of interest" description="Disordered" evidence="1">
    <location>
        <begin position="274"/>
        <end position="295"/>
    </location>
</feature>
<gene>
    <name evidence="3" type="ORF">DFH08DRAFT_800022</name>
</gene>
<organism evidence="3 4">
    <name type="scientific">Mycena albidolilacea</name>
    <dbReference type="NCBI Taxonomy" id="1033008"/>
    <lineage>
        <taxon>Eukaryota</taxon>
        <taxon>Fungi</taxon>
        <taxon>Dikarya</taxon>
        <taxon>Basidiomycota</taxon>
        <taxon>Agaricomycotina</taxon>
        <taxon>Agaricomycetes</taxon>
        <taxon>Agaricomycetidae</taxon>
        <taxon>Agaricales</taxon>
        <taxon>Marasmiineae</taxon>
        <taxon>Mycenaceae</taxon>
        <taxon>Mycena</taxon>
    </lineage>
</organism>
<evidence type="ECO:0000313" key="3">
    <source>
        <dbReference type="EMBL" id="KAJ7363022.1"/>
    </source>
</evidence>
<dbReference type="AlphaFoldDB" id="A0AAD7AMU8"/>
<feature type="transmembrane region" description="Helical" evidence="2">
    <location>
        <begin position="229"/>
        <end position="250"/>
    </location>
</feature>
<evidence type="ECO:0000313" key="4">
    <source>
        <dbReference type="Proteomes" id="UP001218218"/>
    </source>
</evidence>
<evidence type="ECO:0000256" key="1">
    <source>
        <dbReference type="SAM" id="MobiDB-lite"/>
    </source>
</evidence>
<dbReference type="EMBL" id="JARIHO010000004">
    <property type="protein sequence ID" value="KAJ7363022.1"/>
    <property type="molecule type" value="Genomic_DNA"/>
</dbReference>
<feature type="region of interest" description="Disordered" evidence="1">
    <location>
        <begin position="122"/>
        <end position="157"/>
    </location>
</feature>
<proteinExistence type="predicted"/>
<keyword evidence="2" id="KW-1133">Transmembrane helix</keyword>
<sequence length="295" mass="31860">MDGGSNEEKKDVWMYVQARGCGGIMADRWMIFEDERRQGTDVRWGKATKDERRRRRRAGSALDLREAESATQTHPGPEHTHRTSPHASTHVHALAGNGRTKTQIATVPALVPLVDVTPFSTSTSAPNAFHPPPLFPDEVDGERSRLEDESRRSSWPSAGAVAEAVDADLARLPFTGAAEGVDAARVERPVVGVGVGVAVDADVSVAGVAVGTGMVDDAASSDPDADARWLLFPWVLPLLLALELSLLAFASRGYPRDAIAGEYRRVRHRMTAMQKDRAAGGTELEGQHKEGNRAE</sequence>
<dbReference type="Proteomes" id="UP001218218">
    <property type="component" value="Unassembled WGS sequence"/>
</dbReference>
<feature type="compositionally biased region" description="Basic and acidic residues" evidence="1">
    <location>
        <begin position="285"/>
        <end position="295"/>
    </location>
</feature>
<accession>A0AAD7AMU8</accession>
<feature type="compositionally biased region" description="Basic and acidic residues" evidence="1">
    <location>
        <begin position="36"/>
        <end position="51"/>
    </location>
</feature>
<evidence type="ECO:0000256" key="2">
    <source>
        <dbReference type="SAM" id="Phobius"/>
    </source>
</evidence>